<feature type="transmembrane region" description="Helical" evidence="8">
    <location>
        <begin position="307"/>
        <end position="324"/>
    </location>
</feature>
<evidence type="ECO:0000313" key="11">
    <source>
        <dbReference type="Proteomes" id="UP001144372"/>
    </source>
</evidence>
<protein>
    <recommendedName>
        <fullName evidence="9">Glycosyltransferase RgtA/B/C/D-like domain-containing protein</fullName>
    </recommendedName>
</protein>
<dbReference type="GO" id="GO:0009103">
    <property type="term" value="P:lipopolysaccharide biosynthetic process"/>
    <property type="evidence" value="ECO:0007669"/>
    <property type="project" value="UniProtKB-ARBA"/>
</dbReference>
<keyword evidence="5 8" id="KW-0812">Transmembrane</keyword>
<feature type="transmembrane region" description="Helical" evidence="8">
    <location>
        <begin position="177"/>
        <end position="205"/>
    </location>
</feature>
<feature type="transmembrane region" description="Helical" evidence="8">
    <location>
        <begin position="453"/>
        <end position="471"/>
    </location>
</feature>
<evidence type="ECO:0000256" key="6">
    <source>
        <dbReference type="ARBA" id="ARBA00022989"/>
    </source>
</evidence>
<evidence type="ECO:0000313" key="10">
    <source>
        <dbReference type="EMBL" id="GLI36023.1"/>
    </source>
</evidence>
<feature type="transmembrane region" description="Helical" evidence="8">
    <location>
        <begin position="429"/>
        <end position="446"/>
    </location>
</feature>
<dbReference type="PANTHER" id="PTHR33908:SF3">
    <property type="entry name" value="UNDECAPRENYL PHOSPHATE-ALPHA-4-AMINO-4-DEOXY-L-ARABINOSE ARABINOSYL TRANSFERASE"/>
    <property type="match status" value="1"/>
</dbReference>
<feature type="transmembrane region" description="Helical" evidence="8">
    <location>
        <begin position="139"/>
        <end position="157"/>
    </location>
</feature>
<evidence type="ECO:0000256" key="5">
    <source>
        <dbReference type="ARBA" id="ARBA00022692"/>
    </source>
</evidence>
<dbReference type="GO" id="GO:0005886">
    <property type="term" value="C:plasma membrane"/>
    <property type="evidence" value="ECO:0007669"/>
    <property type="project" value="UniProtKB-SubCell"/>
</dbReference>
<accession>A0A9W6FWC3</accession>
<keyword evidence="2" id="KW-1003">Cell membrane</keyword>
<evidence type="ECO:0000256" key="8">
    <source>
        <dbReference type="SAM" id="Phobius"/>
    </source>
</evidence>
<feature type="transmembrane region" description="Helical" evidence="8">
    <location>
        <begin position="330"/>
        <end position="350"/>
    </location>
</feature>
<sequence>MVFRTKSFQCALLFVLWAAIYLGGLFRPAFFDDADTVHAEAVREMAASGDWITLKINNGIRYLEKAPFMYWMSALSVRLLGLSDGVVRLPVALFALFLTFLLYTLGNRFFGNRAAFYSALVYVTSLGPYAFTRILLPDVMLAFFIALAFYFYLRIVYDTVSPKKIARHLDPRNVGLFASVALAVLTKGLVGMVFVGTVIFAHILLTGRWEIFKRIQIFQGMVIFLLVAVPWHLIAGITNKGFLWFYFVNEHFLRYLGLRYPKDYDTVPLWLFWLLHLAWLFPWSTYFLGLRQIIPSTLRPKEASEQINQFLLLWILVILTFFSFSTTQEYYTFPTLPAFALLLGQVLARIDSPQGASEQRTASFAVAVLAGVGLIVGSGLFVLAWLGKGGAAAAGDVSSTLTVNPEQYALSFGHMLDLTPETFSRLSGLVYRTAFILLLGPLLALLATLRKRWSLSALCLALMMVGLLHSYSSGMVAFQPVLSSKGLAEVIQEQHQPGDMIFVNGVYERGSSINYYTHLQLSILNGHFGNLWYGSFFPDAPSIFYDDESFPKIWKSDQRVFLFSESGPLEAFLARHPDLEFRVLAEEGGKKVLVNW</sequence>
<feature type="transmembrane region" description="Helical" evidence="8">
    <location>
        <begin position="79"/>
        <end position="102"/>
    </location>
</feature>
<reference evidence="10" key="1">
    <citation type="submission" date="2022-12" db="EMBL/GenBank/DDBJ databases">
        <title>Reference genome sequencing for broad-spectrum identification of bacterial and archaeal isolates by mass spectrometry.</title>
        <authorList>
            <person name="Sekiguchi Y."/>
            <person name="Tourlousse D.M."/>
        </authorList>
    </citation>
    <scope>NUCLEOTIDE SEQUENCE</scope>
    <source>
        <strain evidence="10">ASRB1</strain>
    </source>
</reference>
<dbReference type="RefSeq" id="WP_281796174.1">
    <property type="nucleotide sequence ID" value="NZ_BSDR01000001.1"/>
</dbReference>
<dbReference type="InterPro" id="IPR050297">
    <property type="entry name" value="LipidA_mod_glycosyltrf_83"/>
</dbReference>
<dbReference type="AlphaFoldDB" id="A0A9W6FWC3"/>
<keyword evidence="7 8" id="KW-0472">Membrane</keyword>
<feature type="domain" description="Glycosyltransferase RgtA/B/C/D-like" evidence="9">
    <location>
        <begin position="65"/>
        <end position="231"/>
    </location>
</feature>
<evidence type="ECO:0000256" key="3">
    <source>
        <dbReference type="ARBA" id="ARBA00022676"/>
    </source>
</evidence>
<comment type="subcellular location">
    <subcellularLocation>
        <location evidence="1">Cell membrane</location>
        <topology evidence="1">Multi-pass membrane protein</topology>
    </subcellularLocation>
</comment>
<dbReference type="Proteomes" id="UP001144372">
    <property type="component" value="Unassembled WGS sequence"/>
</dbReference>
<name>A0A9W6FWC3_9BACT</name>
<keyword evidence="4" id="KW-0808">Transferase</keyword>
<dbReference type="EMBL" id="BSDR01000001">
    <property type="protein sequence ID" value="GLI36023.1"/>
    <property type="molecule type" value="Genomic_DNA"/>
</dbReference>
<evidence type="ECO:0000256" key="7">
    <source>
        <dbReference type="ARBA" id="ARBA00023136"/>
    </source>
</evidence>
<keyword evidence="11" id="KW-1185">Reference proteome</keyword>
<evidence type="ECO:0000256" key="1">
    <source>
        <dbReference type="ARBA" id="ARBA00004651"/>
    </source>
</evidence>
<comment type="caution">
    <text evidence="10">The sequence shown here is derived from an EMBL/GenBank/DDBJ whole genome shotgun (WGS) entry which is preliminary data.</text>
</comment>
<dbReference type="GO" id="GO:0010041">
    <property type="term" value="P:response to iron(III) ion"/>
    <property type="evidence" value="ECO:0007669"/>
    <property type="project" value="TreeGrafter"/>
</dbReference>
<feature type="transmembrane region" description="Helical" evidence="8">
    <location>
        <begin position="217"/>
        <end position="247"/>
    </location>
</feature>
<evidence type="ECO:0000256" key="4">
    <source>
        <dbReference type="ARBA" id="ARBA00022679"/>
    </source>
</evidence>
<feature type="transmembrane region" description="Helical" evidence="8">
    <location>
        <begin position="6"/>
        <end position="26"/>
    </location>
</feature>
<evidence type="ECO:0000256" key="2">
    <source>
        <dbReference type="ARBA" id="ARBA00022475"/>
    </source>
</evidence>
<dbReference type="PANTHER" id="PTHR33908">
    <property type="entry name" value="MANNOSYLTRANSFERASE YKCB-RELATED"/>
    <property type="match status" value="1"/>
</dbReference>
<dbReference type="InterPro" id="IPR038731">
    <property type="entry name" value="RgtA/B/C-like"/>
</dbReference>
<feature type="transmembrane region" description="Helical" evidence="8">
    <location>
        <begin position="267"/>
        <end position="286"/>
    </location>
</feature>
<dbReference type="GO" id="GO:0016763">
    <property type="term" value="F:pentosyltransferase activity"/>
    <property type="evidence" value="ECO:0007669"/>
    <property type="project" value="TreeGrafter"/>
</dbReference>
<gene>
    <name evidence="10" type="ORF">DAMNIGENAA_34560</name>
</gene>
<keyword evidence="6 8" id="KW-1133">Transmembrane helix</keyword>
<feature type="transmembrane region" description="Helical" evidence="8">
    <location>
        <begin position="114"/>
        <end position="132"/>
    </location>
</feature>
<keyword evidence="3" id="KW-0328">Glycosyltransferase</keyword>
<organism evidence="10 11">
    <name type="scientific">Desulforhabdus amnigena</name>
    <dbReference type="NCBI Taxonomy" id="40218"/>
    <lineage>
        <taxon>Bacteria</taxon>
        <taxon>Pseudomonadati</taxon>
        <taxon>Thermodesulfobacteriota</taxon>
        <taxon>Syntrophobacteria</taxon>
        <taxon>Syntrophobacterales</taxon>
        <taxon>Syntrophobacteraceae</taxon>
        <taxon>Desulforhabdus</taxon>
    </lineage>
</organism>
<dbReference type="Pfam" id="PF13231">
    <property type="entry name" value="PMT_2"/>
    <property type="match status" value="1"/>
</dbReference>
<proteinExistence type="predicted"/>
<feature type="transmembrane region" description="Helical" evidence="8">
    <location>
        <begin position="362"/>
        <end position="386"/>
    </location>
</feature>
<evidence type="ECO:0000259" key="9">
    <source>
        <dbReference type="Pfam" id="PF13231"/>
    </source>
</evidence>